<proteinExistence type="predicted"/>
<feature type="region of interest" description="Disordered" evidence="1">
    <location>
        <begin position="1"/>
        <end position="30"/>
    </location>
</feature>
<reference evidence="2" key="1">
    <citation type="submission" date="2022-10" db="EMBL/GenBank/DDBJ databases">
        <title>Puccinia triticina Genome sequencing and assembly.</title>
        <authorList>
            <person name="Li C."/>
        </authorList>
    </citation>
    <scope>NUCLEOTIDE SEQUENCE</scope>
    <source>
        <strain evidence="2">Pt15</strain>
    </source>
</reference>
<feature type="region of interest" description="Disordered" evidence="1">
    <location>
        <begin position="163"/>
        <end position="267"/>
    </location>
</feature>
<keyword evidence="3" id="KW-1185">Reference proteome</keyword>
<dbReference type="Proteomes" id="UP001164743">
    <property type="component" value="Chromosome 13A"/>
</dbReference>
<evidence type="ECO:0008006" key="4">
    <source>
        <dbReference type="Google" id="ProtNLM"/>
    </source>
</evidence>
<dbReference type="EMBL" id="CP110433">
    <property type="protein sequence ID" value="WAQ90856.1"/>
    <property type="molecule type" value="Genomic_DNA"/>
</dbReference>
<feature type="compositionally biased region" description="Basic and acidic residues" evidence="1">
    <location>
        <begin position="45"/>
        <end position="57"/>
    </location>
</feature>
<feature type="compositionally biased region" description="Polar residues" evidence="1">
    <location>
        <begin position="1"/>
        <end position="26"/>
    </location>
</feature>
<evidence type="ECO:0000313" key="3">
    <source>
        <dbReference type="Proteomes" id="UP001164743"/>
    </source>
</evidence>
<protein>
    <recommendedName>
        <fullName evidence="4">MAGE domain-containing protein</fullName>
    </recommendedName>
</protein>
<sequence length="351" mass="37517">MSLPNRSDQSSASNLPNRSGQSSASEDNAPILQDLYKLSIQECEKAEKAGKVEDERNAAINQDPKDPAPQMGIMVNEDGEIVEGPFPLVQIRLLPDVKNNHGEHAGNMETDDAEPNQEDVTNSNEPLTEIELDRVVATLFKNGFIKGLPAHHQAQVLKKITAPPEAGEPSQDAATEAGEPSQDAATEAGEPSRDAATEAGEPSRDAATEAGEPSRDAATEAGEPSQDAATEAGEPSQDAATEAGEPSQDAATEAGEPDAANKGSNEPLNPVQLEWAIRTLLTTGMVSGLTPRHQDQIFNTLAQRPGYSEPIELRYVEGPDGNGVPADERTQYVHNRFPQIQITWVYESNSD</sequence>
<feature type="compositionally biased region" description="Basic and acidic residues" evidence="1">
    <location>
        <begin position="190"/>
        <end position="218"/>
    </location>
</feature>
<accession>A0ABY7D0A2</accession>
<organism evidence="2 3">
    <name type="scientific">Puccinia triticina</name>
    <dbReference type="NCBI Taxonomy" id="208348"/>
    <lineage>
        <taxon>Eukaryota</taxon>
        <taxon>Fungi</taxon>
        <taxon>Dikarya</taxon>
        <taxon>Basidiomycota</taxon>
        <taxon>Pucciniomycotina</taxon>
        <taxon>Pucciniomycetes</taxon>
        <taxon>Pucciniales</taxon>
        <taxon>Pucciniaceae</taxon>
        <taxon>Puccinia</taxon>
    </lineage>
</organism>
<dbReference type="RefSeq" id="XP_053026411.1">
    <property type="nucleotide sequence ID" value="XM_053162435.1"/>
</dbReference>
<feature type="region of interest" description="Disordered" evidence="1">
    <location>
        <begin position="45"/>
        <end position="70"/>
    </location>
</feature>
<name>A0ABY7D0A2_9BASI</name>
<evidence type="ECO:0000313" key="2">
    <source>
        <dbReference type="EMBL" id="WAQ90856.1"/>
    </source>
</evidence>
<feature type="region of interest" description="Disordered" evidence="1">
    <location>
        <begin position="101"/>
        <end position="126"/>
    </location>
</feature>
<gene>
    <name evidence="2" type="ORF">PtA15_13A256</name>
</gene>
<evidence type="ECO:0000256" key="1">
    <source>
        <dbReference type="SAM" id="MobiDB-lite"/>
    </source>
</evidence>
<dbReference type="GeneID" id="77803330"/>